<dbReference type="RefSeq" id="WP_337713625.1">
    <property type="nucleotide sequence ID" value="NZ_JBBEGL010000003.1"/>
</dbReference>
<protein>
    <submittedName>
        <fullName evidence="1">Uncharacterized protein</fullName>
    </submittedName>
</protein>
<keyword evidence="2" id="KW-1185">Reference proteome</keyword>
<comment type="caution">
    <text evidence="1">The sequence shown here is derived from an EMBL/GenBank/DDBJ whole genome shotgun (WGS) entry which is preliminary data.</text>
</comment>
<dbReference type="Proteomes" id="UP001370100">
    <property type="component" value="Unassembled WGS sequence"/>
</dbReference>
<evidence type="ECO:0000313" key="1">
    <source>
        <dbReference type="EMBL" id="MEJ2887134.1"/>
    </source>
</evidence>
<evidence type="ECO:0000313" key="2">
    <source>
        <dbReference type="Proteomes" id="UP001370100"/>
    </source>
</evidence>
<proteinExistence type="predicted"/>
<organism evidence="1 2">
    <name type="scientific">Actinomycetospora aeridis</name>
    <dbReference type="NCBI Taxonomy" id="3129231"/>
    <lineage>
        <taxon>Bacteria</taxon>
        <taxon>Bacillati</taxon>
        <taxon>Actinomycetota</taxon>
        <taxon>Actinomycetes</taxon>
        <taxon>Pseudonocardiales</taxon>
        <taxon>Pseudonocardiaceae</taxon>
        <taxon>Actinomycetospora</taxon>
    </lineage>
</organism>
<name>A0ABU8N409_9PSEU</name>
<accession>A0ABU8N409</accession>
<dbReference type="EMBL" id="JBBEGL010000003">
    <property type="protein sequence ID" value="MEJ2887134.1"/>
    <property type="molecule type" value="Genomic_DNA"/>
</dbReference>
<gene>
    <name evidence="1" type="ORF">WCD41_11815</name>
</gene>
<sequence length="67" mass="7331">MTTDALEALEALSRGPEVTDVDFTRADPEAVRDALSNGGRWVLRRCRLGELDLSGSTSAPRRWSVVT</sequence>
<reference evidence="1 2" key="1">
    <citation type="submission" date="2024-03" db="EMBL/GenBank/DDBJ databases">
        <title>Actinomycetospora sp. OC33-EN06, a novel actinomycete isolated from wild orchid (Aerides multiflora).</title>
        <authorList>
            <person name="Suriyachadkun C."/>
        </authorList>
    </citation>
    <scope>NUCLEOTIDE SEQUENCE [LARGE SCALE GENOMIC DNA]</scope>
    <source>
        <strain evidence="1 2">OC33-EN06</strain>
    </source>
</reference>